<evidence type="ECO:0000313" key="18">
    <source>
        <dbReference type="Proteomes" id="UP000483018"/>
    </source>
</evidence>
<reference evidence="17 18" key="1">
    <citation type="submission" date="2019-12" db="EMBL/GenBank/DDBJ databases">
        <title>Defluviitalea raffinosedens, isolated from a biogas fermenter, genome sequencing and characterization.</title>
        <authorList>
            <person name="Rettenmaier R."/>
            <person name="Schneider M."/>
            <person name="Neuhaus K."/>
            <person name="Liebl W."/>
            <person name="Zverlov V."/>
        </authorList>
    </citation>
    <scope>NUCLEOTIDE SEQUENCE [LARGE SCALE GENOMIC DNA]</scope>
    <source>
        <strain evidence="17 18">249c-K6</strain>
    </source>
</reference>
<dbReference type="InterPro" id="IPR000788">
    <property type="entry name" value="RNR_lg_C"/>
</dbReference>
<dbReference type="NCBIfam" id="TIGR02504">
    <property type="entry name" value="NrdJ_Z"/>
    <property type="match status" value="1"/>
</dbReference>
<dbReference type="PANTHER" id="PTHR43371:SF1">
    <property type="entry name" value="RIBONUCLEOSIDE-DIPHOSPHATE REDUCTASE"/>
    <property type="match status" value="1"/>
</dbReference>
<evidence type="ECO:0000256" key="8">
    <source>
        <dbReference type="ARBA" id="ARBA00023002"/>
    </source>
</evidence>
<dbReference type="InterPro" id="IPR013678">
    <property type="entry name" value="RNR_2_N"/>
</dbReference>
<dbReference type="CDD" id="cd02888">
    <property type="entry name" value="RNR_II_dimer"/>
    <property type="match status" value="1"/>
</dbReference>
<dbReference type="PRINTS" id="PR01183">
    <property type="entry name" value="RIBORDTASEM1"/>
</dbReference>
<dbReference type="InterPro" id="IPR024434">
    <property type="entry name" value="TSCPD_dom"/>
</dbReference>
<protein>
    <recommendedName>
        <fullName evidence="4 13">Vitamin B12-dependent ribonucleotide reductase</fullName>
        <ecNumber evidence="3 13">1.17.4.1</ecNumber>
    </recommendedName>
</protein>
<keyword evidence="7 13" id="KW-0547">Nucleotide-binding</keyword>
<keyword evidence="9" id="KW-1015">Disulfide bond</keyword>
<dbReference type="PANTHER" id="PTHR43371">
    <property type="entry name" value="VITAMIN B12-DEPENDENT RIBONUCLEOTIDE REDUCTASE"/>
    <property type="match status" value="1"/>
</dbReference>
<dbReference type="InterPro" id="IPR013344">
    <property type="entry name" value="RNR_NrdJ/NrdZ"/>
</dbReference>
<dbReference type="AlphaFoldDB" id="A0A7C8HE03"/>
<name>A0A7C8HE03_9FIRM</name>
<keyword evidence="6 13" id="KW-0237">DNA synthesis</keyword>
<comment type="function">
    <text evidence="11 13">Catalyzes the reduction of ribonucleotides to deoxyribonucleotides. May function to provide a pool of deoxyribonucleotide precursors for DNA repair during oxygen limitation and/or for immediate growth after restoration of oxygen.</text>
</comment>
<gene>
    <name evidence="17" type="ORF">GND95_09230</name>
</gene>
<dbReference type="OrthoDB" id="9762933at2"/>
<evidence type="ECO:0000259" key="15">
    <source>
        <dbReference type="Pfam" id="PF08471"/>
    </source>
</evidence>
<feature type="domain" description="TSCPD" evidence="16">
    <location>
        <begin position="808"/>
        <end position="910"/>
    </location>
</feature>
<keyword evidence="18" id="KW-1185">Reference proteome</keyword>
<keyword evidence="8 13" id="KW-0560">Oxidoreductase</keyword>
<evidence type="ECO:0000256" key="13">
    <source>
        <dbReference type="RuleBase" id="RU364064"/>
    </source>
</evidence>
<dbReference type="Proteomes" id="UP000483018">
    <property type="component" value="Unassembled WGS sequence"/>
</dbReference>
<keyword evidence="5 13" id="KW-0846">Cobalamin</keyword>
<evidence type="ECO:0000256" key="6">
    <source>
        <dbReference type="ARBA" id="ARBA00022634"/>
    </source>
</evidence>
<comment type="similarity">
    <text evidence="2 13">Belongs to the ribonucleoside diphosphate reductase class-2 family.</text>
</comment>
<dbReference type="GO" id="GO:0004748">
    <property type="term" value="F:ribonucleoside-diphosphate reductase activity, thioredoxin disulfide as acceptor"/>
    <property type="evidence" value="ECO:0007669"/>
    <property type="project" value="UniProtKB-EC"/>
</dbReference>
<keyword evidence="10 13" id="KW-0170">Cobalt</keyword>
<evidence type="ECO:0000256" key="11">
    <source>
        <dbReference type="ARBA" id="ARBA00025437"/>
    </source>
</evidence>
<dbReference type="EC" id="1.17.4.1" evidence="3 13"/>
<dbReference type="SUPFAM" id="SSF51998">
    <property type="entry name" value="PFL-like glycyl radical enzymes"/>
    <property type="match status" value="1"/>
</dbReference>
<dbReference type="NCBIfam" id="NF005122">
    <property type="entry name" value="PRK06556.1"/>
    <property type="match status" value="1"/>
</dbReference>
<feature type="domain" description="Ribonucleotide reductase large subunit C-terminal" evidence="14">
    <location>
        <begin position="174"/>
        <end position="757"/>
    </location>
</feature>
<comment type="caution">
    <text evidence="17">The sequence shown here is derived from an EMBL/GenBank/DDBJ whole genome shotgun (WGS) entry which is preliminary data.</text>
</comment>
<organism evidence="17 18">
    <name type="scientific">Defluviitalea raffinosedens</name>
    <dbReference type="NCBI Taxonomy" id="1450156"/>
    <lineage>
        <taxon>Bacteria</taxon>
        <taxon>Bacillati</taxon>
        <taxon>Bacillota</taxon>
        <taxon>Clostridia</taxon>
        <taxon>Lachnospirales</taxon>
        <taxon>Defluviitaleaceae</taxon>
        <taxon>Defluviitalea</taxon>
    </lineage>
</organism>
<dbReference type="Pfam" id="PF02867">
    <property type="entry name" value="Ribonuc_red_lgC"/>
    <property type="match status" value="1"/>
</dbReference>
<evidence type="ECO:0000256" key="4">
    <source>
        <dbReference type="ARBA" id="ARBA00014409"/>
    </source>
</evidence>
<comment type="catalytic activity">
    <reaction evidence="12 13">
        <text>a 2'-deoxyribonucleoside 5'-diphosphate + [thioredoxin]-disulfide + H2O = a ribonucleoside 5'-diphosphate + [thioredoxin]-dithiol</text>
        <dbReference type="Rhea" id="RHEA:23252"/>
        <dbReference type="Rhea" id="RHEA-COMP:10698"/>
        <dbReference type="Rhea" id="RHEA-COMP:10700"/>
        <dbReference type="ChEBI" id="CHEBI:15377"/>
        <dbReference type="ChEBI" id="CHEBI:29950"/>
        <dbReference type="ChEBI" id="CHEBI:50058"/>
        <dbReference type="ChEBI" id="CHEBI:57930"/>
        <dbReference type="ChEBI" id="CHEBI:73316"/>
        <dbReference type="EC" id="1.17.4.1"/>
    </reaction>
</comment>
<evidence type="ECO:0000256" key="12">
    <source>
        <dbReference type="ARBA" id="ARBA00047754"/>
    </source>
</evidence>
<evidence type="ECO:0000256" key="9">
    <source>
        <dbReference type="ARBA" id="ARBA00023157"/>
    </source>
</evidence>
<dbReference type="Gene3D" id="3.20.70.20">
    <property type="match status" value="1"/>
</dbReference>
<evidence type="ECO:0000256" key="7">
    <source>
        <dbReference type="ARBA" id="ARBA00022741"/>
    </source>
</evidence>
<proteinExistence type="inferred from homology"/>
<evidence type="ECO:0000256" key="1">
    <source>
        <dbReference type="ARBA" id="ARBA00001922"/>
    </source>
</evidence>
<evidence type="ECO:0000256" key="3">
    <source>
        <dbReference type="ARBA" id="ARBA00012274"/>
    </source>
</evidence>
<dbReference type="Pfam" id="PF12637">
    <property type="entry name" value="TSCPD"/>
    <property type="match status" value="1"/>
</dbReference>
<sequence length="982" mass="109735">MNLSNLLFRHYTKELENSSKTVYDLFQWKTVDIRIMDYNTGKVITNMENVEFPEHYSQSACDIIASKYFRKKGVPNDRGYEYSLKQVVHRMVSFWVEAALNEGLFDESKKSIVYDELAFMMLNQMWAPNSPQWFNTGLKMSYGIDGPPQGHYYYDEHLKDVVLAKDAYTRTQGSACFIVSVEDSLLGDKSLTDQLVTETRLFKYGSGVGSNWSSIRAKGEPLSGGGKSSGLLSFLKVFDRNAGAIKSGGTTRRAAKMNVLDIDHPEIENFITWKAKEEDKVVALGKMGYSTHFDGEAYETVSGQNANNSVRITDQFMNLLSDKDATWTLKGRIDSSINCEVPVAKLWNDIAYSAWRCGDPGVQFDDTINAWHTCPAGEDGKLNAKHNRINASNPCSEYMFLDDTACNLASINIVKYYDAENDVFDVEGYLHTIKMVQIVLEATIHWGQFPTKDIARKSYHFRTTGLGLTNLGALFMLMAKPYDSEESRNIAASLMSILTGYSYYISSLFAKEVGPFTYFDINKESMLRVIGNHAKAANYDECEKDFEGLNYKPIVIDHQLLVKEGYRNISDCLKVVWEKTLESGKTNGFRNAQVSVLAPTGTIAFAMDCATTSAEPFFSHVAYKKLVGGGSMEIINPIIPITLKKLGYTKEQIDDIVNYVLRKESKNGFDIIVDGKIEGAPHLKEEHYPIFDTANRCGTGKRYISPEGHVKMMGALTPHISGAISKTVNLPNDATVEDIKNIYLLSWKLGVKAIALYRDGCKASQPLNTTIDQEKETKIEDLTYQELLEYAKKKQFEYKPVRIKPSGIRKAHVHEAEIGGLKLYITTSFYEDGRLGEIYVAAGRQGSLVKGLLDSLSTTISEMLQYGVPAQDIAKMYRGQKYEPSGFIARHPYIKSADSISDLISKIIEIELGDYSHCQVKPDETDTILNTKIEPVTPSPGNSSNNPEIIYGEVCANCKSTKLVRNGTCKVCMDCGTTTGCS</sequence>
<dbReference type="Pfam" id="PF08471">
    <property type="entry name" value="Ribonuc_red_2_N"/>
    <property type="match status" value="1"/>
</dbReference>
<dbReference type="GO" id="GO:0050897">
    <property type="term" value="F:cobalt ion binding"/>
    <property type="evidence" value="ECO:0007669"/>
    <property type="project" value="InterPro"/>
</dbReference>
<dbReference type="GO" id="GO:0071897">
    <property type="term" value="P:DNA biosynthetic process"/>
    <property type="evidence" value="ECO:0007669"/>
    <property type="project" value="UniProtKB-KW"/>
</dbReference>
<evidence type="ECO:0000313" key="17">
    <source>
        <dbReference type="EMBL" id="KAE9633411.1"/>
    </source>
</evidence>
<evidence type="ECO:0000256" key="5">
    <source>
        <dbReference type="ARBA" id="ARBA00022628"/>
    </source>
</evidence>
<accession>A0A7C8HE03</accession>
<dbReference type="GO" id="GO:0000166">
    <property type="term" value="F:nucleotide binding"/>
    <property type="evidence" value="ECO:0007669"/>
    <property type="project" value="UniProtKB-KW"/>
</dbReference>
<feature type="domain" description="Ribonucleotide reductase class II vitamin B12-dependent N-terminal" evidence="15">
    <location>
        <begin position="35"/>
        <end position="124"/>
    </location>
</feature>
<evidence type="ECO:0000256" key="10">
    <source>
        <dbReference type="ARBA" id="ARBA00023285"/>
    </source>
</evidence>
<comment type="cofactor">
    <cofactor evidence="1 13">
        <name>adenosylcob(III)alamin</name>
        <dbReference type="ChEBI" id="CHEBI:18408"/>
    </cofactor>
</comment>
<evidence type="ECO:0000256" key="2">
    <source>
        <dbReference type="ARBA" id="ARBA00007405"/>
    </source>
</evidence>
<dbReference type="InterPro" id="IPR050862">
    <property type="entry name" value="RdRp_reductase_class-2"/>
</dbReference>
<evidence type="ECO:0000259" key="14">
    <source>
        <dbReference type="Pfam" id="PF02867"/>
    </source>
</evidence>
<dbReference type="EMBL" id="WSLF01000008">
    <property type="protein sequence ID" value="KAE9633411.1"/>
    <property type="molecule type" value="Genomic_DNA"/>
</dbReference>
<evidence type="ECO:0000259" key="16">
    <source>
        <dbReference type="Pfam" id="PF12637"/>
    </source>
</evidence>
<dbReference type="RefSeq" id="WP_158740671.1">
    <property type="nucleotide sequence ID" value="NZ_JAFBEP010000028.1"/>
</dbReference>
<dbReference type="GO" id="GO:0031419">
    <property type="term" value="F:cobalamin binding"/>
    <property type="evidence" value="ECO:0007669"/>
    <property type="project" value="UniProtKB-KW"/>
</dbReference>